<reference evidence="8" key="2">
    <citation type="journal article" date="2023" name="IMA Fungus">
        <title>Comparative genomic study of the Penicillium genus elucidates a diverse pangenome and 15 lateral gene transfer events.</title>
        <authorList>
            <person name="Petersen C."/>
            <person name="Sorensen T."/>
            <person name="Nielsen M.R."/>
            <person name="Sondergaard T.E."/>
            <person name="Sorensen J.L."/>
            <person name="Fitzpatrick D.A."/>
            <person name="Frisvad J.C."/>
            <person name="Nielsen K.L."/>
        </authorList>
    </citation>
    <scope>NUCLEOTIDE SEQUENCE</scope>
    <source>
        <strain evidence="8">IBT 30069</strain>
    </source>
</reference>
<dbReference type="OrthoDB" id="5429740at2759"/>
<feature type="transmembrane region" description="Helical" evidence="6">
    <location>
        <begin position="255"/>
        <end position="275"/>
    </location>
</feature>
<dbReference type="InterPro" id="IPR049326">
    <property type="entry name" value="Rhodopsin_dom_fungi"/>
</dbReference>
<feature type="transmembrane region" description="Helical" evidence="6">
    <location>
        <begin position="180"/>
        <end position="204"/>
    </location>
</feature>
<evidence type="ECO:0000256" key="3">
    <source>
        <dbReference type="ARBA" id="ARBA00022989"/>
    </source>
</evidence>
<feature type="transmembrane region" description="Helical" evidence="6">
    <location>
        <begin position="102"/>
        <end position="124"/>
    </location>
</feature>
<feature type="transmembrane region" description="Helical" evidence="6">
    <location>
        <begin position="57"/>
        <end position="82"/>
    </location>
</feature>
<feature type="transmembrane region" description="Helical" evidence="6">
    <location>
        <begin position="27"/>
        <end position="45"/>
    </location>
</feature>
<dbReference type="EMBL" id="JAPQKH010000006">
    <property type="protein sequence ID" value="KAJ5094373.1"/>
    <property type="molecule type" value="Genomic_DNA"/>
</dbReference>
<keyword evidence="9" id="KW-1185">Reference proteome</keyword>
<evidence type="ECO:0000259" key="7">
    <source>
        <dbReference type="Pfam" id="PF20684"/>
    </source>
</evidence>
<evidence type="ECO:0000256" key="6">
    <source>
        <dbReference type="SAM" id="Phobius"/>
    </source>
</evidence>
<gene>
    <name evidence="8" type="ORF">N7456_010234</name>
</gene>
<evidence type="ECO:0000256" key="1">
    <source>
        <dbReference type="ARBA" id="ARBA00004141"/>
    </source>
</evidence>
<accession>A0A9W9F677</accession>
<feature type="domain" description="Rhodopsin" evidence="7">
    <location>
        <begin position="42"/>
        <end position="280"/>
    </location>
</feature>
<keyword evidence="3 6" id="KW-1133">Transmembrane helix</keyword>
<comment type="subcellular location">
    <subcellularLocation>
        <location evidence="1">Membrane</location>
        <topology evidence="1">Multi-pass membrane protein</topology>
    </subcellularLocation>
</comment>
<dbReference type="Proteomes" id="UP001149165">
    <property type="component" value="Unassembled WGS sequence"/>
</dbReference>
<keyword evidence="4 6" id="KW-0472">Membrane</keyword>
<protein>
    <recommendedName>
        <fullName evidence="7">Rhodopsin domain-containing protein</fullName>
    </recommendedName>
</protein>
<dbReference type="AlphaFoldDB" id="A0A9W9F677"/>
<comment type="similarity">
    <text evidence="5">Belongs to the SAT4 family.</text>
</comment>
<evidence type="ECO:0000256" key="2">
    <source>
        <dbReference type="ARBA" id="ARBA00022692"/>
    </source>
</evidence>
<evidence type="ECO:0000256" key="5">
    <source>
        <dbReference type="ARBA" id="ARBA00038359"/>
    </source>
</evidence>
<dbReference type="InterPro" id="IPR052337">
    <property type="entry name" value="SAT4-like"/>
</dbReference>
<feature type="non-terminal residue" evidence="8">
    <location>
        <position position="1"/>
    </location>
</feature>
<dbReference type="PANTHER" id="PTHR33048">
    <property type="entry name" value="PTH11-LIKE INTEGRAL MEMBRANE PROTEIN (AFU_ORTHOLOGUE AFUA_5G11245)"/>
    <property type="match status" value="1"/>
</dbReference>
<comment type="caution">
    <text evidence="8">The sequence shown here is derived from an EMBL/GenBank/DDBJ whole genome shotgun (WGS) entry which is preliminary data.</text>
</comment>
<feature type="transmembrane region" description="Helical" evidence="6">
    <location>
        <begin position="136"/>
        <end position="160"/>
    </location>
</feature>
<proteinExistence type="inferred from homology"/>
<evidence type="ECO:0000256" key="4">
    <source>
        <dbReference type="ARBA" id="ARBA00023136"/>
    </source>
</evidence>
<dbReference type="PANTHER" id="PTHR33048:SF163">
    <property type="entry name" value="INTEGRAL MEMBRANE PROTEIN (AFU_ORTHOLOGUE AFUA_8G05510)"/>
    <property type="match status" value="1"/>
</dbReference>
<name>A0A9W9F677_9EURO</name>
<dbReference type="Pfam" id="PF20684">
    <property type="entry name" value="Fung_rhodopsin"/>
    <property type="match status" value="1"/>
</dbReference>
<reference evidence="8" key="1">
    <citation type="submission" date="2022-11" db="EMBL/GenBank/DDBJ databases">
        <authorList>
            <person name="Petersen C."/>
        </authorList>
    </citation>
    <scope>NUCLEOTIDE SEQUENCE</scope>
    <source>
        <strain evidence="8">IBT 30069</strain>
    </source>
</reference>
<feature type="transmembrane region" description="Helical" evidence="6">
    <location>
        <begin position="216"/>
        <end position="235"/>
    </location>
</feature>
<organism evidence="8 9">
    <name type="scientific">Penicillium angulare</name>
    <dbReference type="NCBI Taxonomy" id="116970"/>
    <lineage>
        <taxon>Eukaryota</taxon>
        <taxon>Fungi</taxon>
        <taxon>Dikarya</taxon>
        <taxon>Ascomycota</taxon>
        <taxon>Pezizomycotina</taxon>
        <taxon>Eurotiomycetes</taxon>
        <taxon>Eurotiomycetidae</taxon>
        <taxon>Eurotiales</taxon>
        <taxon>Aspergillaceae</taxon>
        <taxon>Penicillium</taxon>
    </lineage>
</organism>
<keyword evidence="2 6" id="KW-0812">Transmembrane</keyword>
<sequence length="354" mass="40223">MVSIFQLIGPKPPNVDLSDNITPRDNAVCIAMVTIAVISVMLRFYTRRRLQCVNLEIDDWAVAISLIPLIALLVMTIIGGRYGLGKHIWGGSVDDLVALRKIVFAYIYIYYAVSATLKTSLVLLYRRIFGMKWTMWVCLILSNGYCLVGGIVFLFATTPIKYFWMQSKDPFSGKENFNVYYFFISQVCLNIFADLLTLLVPIPLVWNLQMRKAQKIMISGIFLLALIPLAANIPRLTYMINLLTSVDASWVMSEVFVWSTIEPSIGVLCACLPTLNPMVRLVFKKVFGVESYGPFGSYPHYAGKRSSKSQEFRRFDVENRNESLRKGRQYPDDEIMLTTVASLNEYDAVREDTT</sequence>
<evidence type="ECO:0000313" key="9">
    <source>
        <dbReference type="Proteomes" id="UP001149165"/>
    </source>
</evidence>
<evidence type="ECO:0000313" key="8">
    <source>
        <dbReference type="EMBL" id="KAJ5094373.1"/>
    </source>
</evidence>
<dbReference type="GO" id="GO:0016020">
    <property type="term" value="C:membrane"/>
    <property type="evidence" value="ECO:0007669"/>
    <property type="project" value="UniProtKB-SubCell"/>
</dbReference>